<dbReference type="EMBL" id="JBHFEH010000011">
    <property type="protein sequence ID" value="KAL2055500.1"/>
    <property type="molecule type" value="Genomic_DNA"/>
</dbReference>
<evidence type="ECO:0000313" key="2">
    <source>
        <dbReference type="Proteomes" id="UP001590951"/>
    </source>
</evidence>
<name>A0ABR4BCW6_9LECA</name>
<organism evidence="1 2">
    <name type="scientific">Lepraria finkii</name>
    <dbReference type="NCBI Taxonomy" id="1340010"/>
    <lineage>
        <taxon>Eukaryota</taxon>
        <taxon>Fungi</taxon>
        <taxon>Dikarya</taxon>
        <taxon>Ascomycota</taxon>
        <taxon>Pezizomycotina</taxon>
        <taxon>Lecanoromycetes</taxon>
        <taxon>OSLEUM clade</taxon>
        <taxon>Lecanoromycetidae</taxon>
        <taxon>Lecanorales</taxon>
        <taxon>Lecanorineae</taxon>
        <taxon>Stereocaulaceae</taxon>
        <taxon>Lepraria</taxon>
    </lineage>
</organism>
<comment type="caution">
    <text evidence="1">The sequence shown here is derived from an EMBL/GenBank/DDBJ whole genome shotgun (WGS) entry which is preliminary data.</text>
</comment>
<accession>A0ABR4BCW6</accession>
<reference evidence="1 2" key="1">
    <citation type="submission" date="2024-09" db="EMBL/GenBank/DDBJ databases">
        <title>Rethinking Asexuality: The Enigmatic Case of Functional Sexual Genes in Lepraria (Stereocaulaceae).</title>
        <authorList>
            <person name="Doellman M."/>
            <person name="Sun Y."/>
            <person name="Barcenas-Pena A."/>
            <person name="Lumbsch H.T."/>
            <person name="Grewe F."/>
        </authorList>
    </citation>
    <scope>NUCLEOTIDE SEQUENCE [LARGE SCALE GENOMIC DNA]</scope>
    <source>
        <strain evidence="1 2">Grewe 0041</strain>
    </source>
</reference>
<keyword evidence="2" id="KW-1185">Reference proteome</keyword>
<dbReference type="Proteomes" id="UP001590951">
    <property type="component" value="Unassembled WGS sequence"/>
</dbReference>
<protein>
    <submittedName>
        <fullName evidence="1">Uncharacterized protein</fullName>
    </submittedName>
</protein>
<sequence>MSRSGKHVLLAENPEVQVDIAALEGRLLRYSRRYSRTEVFFSAESDGMRINEDADFCFEGSGGGFGVDLVGCSKDRGFEPVGELSCEPVIPTDLGYHEGLGSITKLSGEIQWSEWGHVWLVGMLHGAEG</sequence>
<gene>
    <name evidence="1" type="ORF">ABVK25_004308</name>
</gene>
<evidence type="ECO:0000313" key="1">
    <source>
        <dbReference type="EMBL" id="KAL2055500.1"/>
    </source>
</evidence>
<proteinExistence type="predicted"/>